<evidence type="ECO:0000313" key="9">
    <source>
        <dbReference type="Proteomes" id="UP001457282"/>
    </source>
</evidence>
<dbReference type="FunFam" id="3.80.10.10:FF:001362">
    <property type="entry name" value="Lrr receptor-like serinethreonine-protein kinase gso2"/>
    <property type="match status" value="1"/>
</dbReference>
<dbReference type="PANTHER" id="PTHR48063:SF98">
    <property type="entry name" value="LRR RECEPTOR-LIKE SERINE_THREONINE-PROTEIN KINASE FLS2"/>
    <property type="match status" value="1"/>
</dbReference>
<reference evidence="8 9" key="1">
    <citation type="journal article" date="2023" name="G3 (Bethesda)">
        <title>A chromosome-length genome assembly and annotation of blackberry (Rubus argutus, cv. 'Hillquist').</title>
        <authorList>
            <person name="Bruna T."/>
            <person name="Aryal R."/>
            <person name="Dudchenko O."/>
            <person name="Sargent D.J."/>
            <person name="Mead D."/>
            <person name="Buti M."/>
            <person name="Cavallini A."/>
            <person name="Hytonen T."/>
            <person name="Andres J."/>
            <person name="Pham M."/>
            <person name="Weisz D."/>
            <person name="Mascagni F."/>
            <person name="Usai G."/>
            <person name="Natali L."/>
            <person name="Bassil N."/>
            <person name="Fernandez G.E."/>
            <person name="Lomsadze A."/>
            <person name="Armour M."/>
            <person name="Olukolu B."/>
            <person name="Poorten T."/>
            <person name="Britton C."/>
            <person name="Davik J."/>
            <person name="Ashrafi H."/>
            <person name="Aiden E.L."/>
            <person name="Borodovsky M."/>
            <person name="Worthington M."/>
        </authorList>
    </citation>
    <scope>NUCLEOTIDE SEQUENCE [LARGE SCALE GENOMIC DNA]</scope>
    <source>
        <strain evidence="8">PI 553951</strain>
    </source>
</reference>
<comment type="subcellular location">
    <subcellularLocation>
        <location evidence="1">Membrane</location>
        <topology evidence="1">Single-pass type I membrane protein</topology>
    </subcellularLocation>
</comment>
<dbReference type="Pfam" id="PF13855">
    <property type="entry name" value="LRR_8"/>
    <property type="match status" value="1"/>
</dbReference>
<proteinExistence type="predicted"/>
<accession>A0AAW1W026</accession>
<evidence type="ECO:0000313" key="8">
    <source>
        <dbReference type="EMBL" id="KAK9913944.1"/>
    </source>
</evidence>
<keyword evidence="9" id="KW-1185">Reference proteome</keyword>
<keyword evidence="3" id="KW-0732">Signal</keyword>
<keyword evidence="5" id="KW-0472">Membrane</keyword>
<keyword evidence="4" id="KW-1133">Transmembrane helix</keyword>
<dbReference type="InterPro" id="IPR046956">
    <property type="entry name" value="RLP23-like"/>
</dbReference>
<name>A0AAW1W026_RUBAR</name>
<organism evidence="8 9">
    <name type="scientific">Rubus argutus</name>
    <name type="common">Southern blackberry</name>
    <dbReference type="NCBI Taxonomy" id="59490"/>
    <lineage>
        <taxon>Eukaryota</taxon>
        <taxon>Viridiplantae</taxon>
        <taxon>Streptophyta</taxon>
        <taxon>Embryophyta</taxon>
        <taxon>Tracheophyta</taxon>
        <taxon>Spermatophyta</taxon>
        <taxon>Magnoliopsida</taxon>
        <taxon>eudicotyledons</taxon>
        <taxon>Gunneridae</taxon>
        <taxon>Pentapetalae</taxon>
        <taxon>rosids</taxon>
        <taxon>fabids</taxon>
        <taxon>Rosales</taxon>
        <taxon>Rosaceae</taxon>
        <taxon>Rosoideae</taxon>
        <taxon>Rosoideae incertae sedis</taxon>
        <taxon>Rubus</taxon>
    </lineage>
</organism>
<sequence length="224" mass="24871">MNWNHLTGRPAVVGFFMAYVVDALTGVGVVGQTGPIPSSPYNITSLREIDLSRNDLGLPIPEWLFNHKDLTNLNLGYNHFGGPIPGGIVNMTSLSFLDISHNQFIGTLPETIGQLKMLTVLDISYNSFEGVVSEVHFAHLASLEYFIARASSFTLKTRQGWFPPSNLRTLALDSWHLGPEFPMWLQRQTQLLGLSLSNTGISATIPTWFSNISSHLWFCLPLLL</sequence>
<evidence type="ECO:0000256" key="7">
    <source>
        <dbReference type="ARBA" id="ARBA00023180"/>
    </source>
</evidence>
<dbReference type="Proteomes" id="UP001457282">
    <property type="component" value="Unassembled WGS sequence"/>
</dbReference>
<evidence type="ECO:0000256" key="6">
    <source>
        <dbReference type="ARBA" id="ARBA00023170"/>
    </source>
</evidence>
<comment type="caution">
    <text evidence="8">The sequence shown here is derived from an EMBL/GenBank/DDBJ whole genome shotgun (WGS) entry which is preliminary data.</text>
</comment>
<gene>
    <name evidence="8" type="ORF">M0R45_037743</name>
</gene>
<dbReference type="EMBL" id="JBEDUW010000007">
    <property type="protein sequence ID" value="KAK9913944.1"/>
    <property type="molecule type" value="Genomic_DNA"/>
</dbReference>
<evidence type="ECO:0000256" key="1">
    <source>
        <dbReference type="ARBA" id="ARBA00004479"/>
    </source>
</evidence>
<dbReference type="PANTHER" id="PTHR48063">
    <property type="entry name" value="LRR RECEPTOR-LIKE KINASE"/>
    <property type="match status" value="1"/>
</dbReference>
<keyword evidence="2" id="KW-0812">Transmembrane</keyword>
<dbReference type="InterPro" id="IPR032675">
    <property type="entry name" value="LRR_dom_sf"/>
</dbReference>
<dbReference type="GO" id="GO:0016020">
    <property type="term" value="C:membrane"/>
    <property type="evidence" value="ECO:0007669"/>
    <property type="project" value="UniProtKB-SubCell"/>
</dbReference>
<evidence type="ECO:0000256" key="4">
    <source>
        <dbReference type="ARBA" id="ARBA00022989"/>
    </source>
</evidence>
<evidence type="ECO:0000256" key="3">
    <source>
        <dbReference type="ARBA" id="ARBA00022729"/>
    </source>
</evidence>
<dbReference type="AlphaFoldDB" id="A0AAW1W026"/>
<dbReference type="SUPFAM" id="SSF52058">
    <property type="entry name" value="L domain-like"/>
    <property type="match status" value="1"/>
</dbReference>
<evidence type="ECO:0000256" key="2">
    <source>
        <dbReference type="ARBA" id="ARBA00022692"/>
    </source>
</evidence>
<evidence type="ECO:0000256" key="5">
    <source>
        <dbReference type="ARBA" id="ARBA00023136"/>
    </source>
</evidence>
<keyword evidence="6" id="KW-0675">Receptor</keyword>
<protein>
    <submittedName>
        <fullName evidence="8">Uncharacterized protein</fullName>
    </submittedName>
</protein>
<dbReference type="InterPro" id="IPR001611">
    <property type="entry name" value="Leu-rich_rpt"/>
</dbReference>
<keyword evidence="7" id="KW-0325">Glycoprotein</keyword>
<dbReference type="Gene3D" id="3.80.10.10">
    <property type="entry name" value="Ribonuclease Inhibitor"/>
    <property type="match status" value="2"/>
</dbReference>